<dbReference type="eggNOG" id="KOG0987">
    <property type="taxonomic scope" value="Eukaryota"/>
</dbReference>
<keyword evidence="4" id="KW-1185">Reference proteome</keyword>
<reference evidence="3 4" key="1">
    <citation type="journal article" date="2014" name="Genome Biol.">
        <title>Transcriptome and methylome profiling reveals relics of genome dominance in the mesopolyploid Brassica oleracea.</title>
        <authorList>
            <person name="Parkin I.A."/>
            <person name="Koh C."/>
            <person name="Tang H."/>
            <person name="Robinson S.J."/>
            <person name="Kagale S."/>
            <person name="Clarke W.E."/>
            <person name="Town C.D."/>
            <person name="Nixon J."/>
            <person name="Krishnakumar V."/>
            <person name="Bidwell S.L."/>
            <person name="Denoeud F."/>
            <person name="Belcram H."/>
            <person name="Links M.G."/>
            <person name="Just J."/>
            <person name="Clarke C."/>
            <person name="Bender T."/>
            <person name="Huebert T."/>
            <person name="Mason A.S."/>
            <person name="Pires J.C."/>
            <person name="Barker G."/>
            <person name="Moore J."/>
            <person name="Walley P.G."/>
            <person name="Manoli S."/>
            <person name="Batley J."/>
            <person name="Edwards D."/>
            <person name="Nelson M.N."/>
            <person name="Wang X."/>
            <person name="Paterson A.H."/>
            <person name="King G."/>
            <person name="Bancroft I."/>
            <person name="Chalhoub B."/>
            <person name="Sharpe A.G."/>
        </authorList>
    </citation>
    <scope>NUCLEOTIDE SEQUENCE</scope>
    <source>
        <strain evidence="3 4">cv. TO1000</strain>
    </source>
</reference>
<evidence type="ECO:0000256" key="1">
    <source>
        <dbReference type="SAM" id="MobiDB-lite"/>
    </source>
</evidence>
<proteinExistence type="predicted"/>
<evidence type="ECO:0000259" key="2">
    <source>
        <dbReference type="Pfam" id="PF08646"/>
    </source>
</evidence>
<dbReference type="AlphaFoldDB" id="A0A0D3BR19"/>
<dbReference type="SUPFAM" id="SSF50249">
    <property type="entry name" value="Nucleic acid-binding proteins"/>
    <property type="match status" value="2"/>
</dbReference>
<feature type="region of interest" description="Disordered" evidence="1">
    <location>
        <begin position="1"/>
        <end position="38"/>
    </location>
</feature>
<evidence type="ECO:0000313" key="3">
    <source>
        <dbReference type="EnsemblPlants" id="Bo4g029950.1"/>
    </source>
</evidence>
<dbReference type="STRING" id="109376.A0A0D3BR19"/>
<feature type="compositionally biased region" description="Basic and acidic residues" evidence="1">
    <location>
        <begin position="522"/>
        <end position="533"/>
    </location>
</feature>
<dbReference type="PANTHER" id="PTHR47165:SF4">
    <property type="entry name" value="OS03G0429900 PROTEIN"/>
    <property type="match status" value="1"/>
</dbReference>
<dbReference type="Pfam" id="PF08646">
    <property type="entry name" value="Rep_fac-A_C"/>
    <property type="match status" value="1"/>
</dbReference>
<dbReference type="PANTHER" id="PTHR47165">
    <property type="entry name" value="OS03G0429900 PROTEIN"/>
    <property type="match status" value="1"/>
</dbReference>
<feature type="compositionally biased region" description="Acidic residues" evidence="1">
    <location>
        <begin position="497"/>
        <end position="507"/>
    </location>
</feature>
<dbReference type="Proteomes" id="UP000032141">
    <property type="component" value="Chromosome C4"/>
</dbReference>
<protein>
    <recommendedName>
        <fullName evidence="2">Replication factor A C-terminal domain-containing protein</fullName>
    </recommendedName>
</protein>
<sequence length="795" mass="87160">MKLSSVSDSGKTNGEAAIPSRPVKPVAQPGVSSGDVNPIPSGLVKPVVQTGVSSGDVIPMKSKDVTAEANSLIKPNGKTGASSGLKLGVRGRTSVSSVDKGKAIVSENVGKVISFKDVTFGPHEDEVRFRLIHFWEAWNVQTKVLISIEMLLIDEEESVIQGFIPYGRIETYLRHMKTGATYRLNKFFGSKSKPIYRIGSGSMDREFEAGSDLRGDLYDYIGHIKLVNGKVLGDGLLHDDSEIAASRRVELHVQTHDDPVLKLYLWDKVAFEFCKKFKASGGTARVILVTTLNLKRFGGVLSLSSMASSRVFLDGDVQETLLYLSWLDSNLDVASRVNAEVVTKPEIATLGDLFSYMNHASATVAWFECTATIDDVVNGYGWYYIGCGVCYTKATKGPTTLMCKKCGKSEIVGVAQYLSKLSVYDHSDQAVFVVLGDAGEELTGKKAAELVERYYEVDMKHVSNHNLTAKTQTLTVTKVLPLEAPEPKGNLGVNVGEEADSESEDHADESVKRGADGIGSEGVKRAKSRENRDSSSSFTPPLSLRISSPWLSRSVLLPFDLDVGVSVKSTIPSEKTITTAQKFHSHHSMNVSNEADIYSPALFRSSDIKLSVFLITKPLPGIVVFLFEALWFQLSPSVINRLMMTPSVTQSFGWREVVLKEAISHLTGGECSGWTGFNLNALINPFQALYRVCELNWLPGPEADLIIKNRLRLLYAVAKRNPISFGHLVYDQVIEMTRLTNSDTNLVFPNLIYQLLMLQHEVPLLPGDEEAIGRGFPIHGFAGDTSGPRGRRRLN</sequence>
<feature type="compositionally biased region" description="Polar residues" evidence="1">
    <location>
        <begin position="1"/>
        <end position="12"/>
    </location>
</feature>
<dbReference type="Gramene" id="Bo4g029950.1">
    <property type="protein sequence ID" value="Bo4g029950.1"/>
    <property type="gene ID" value="Bo4g029950"/>
</dbReference>
<evidence type="ECO:0000313" key="4">
    <source>
        <dbReference type="Proteomes" id="UP000032141"/>
    </source>
</evidence>
<dbReference type="HOGENOM" id="CLU_019382_7_1_1"/>
<organism evidence="3 4">
    <name type="scientific">Brassica oleracea var. oleracea</name>
    <dbReference type="NCBI Taxonomy" id="109376"/>
    <lineage>
        <taxon>Eukaryota</taxon>
        <taxon>Viridiplantae</taxon>
        <taxon>Streptophyta</taxon>
        <taxon>Embryophyta</taxon>
        <taxon>Tracheophyta</taxon>
        <taxon>Spermatophyta</taxon>
        <taxon>Magnoliopsida</taxon>
        <taxon>eudicotyledons</taxon>
        <taxon>Gunneridae</taxon>
        <taxon>Pentapetalae</taxon>
        <taxon>rosids</taxon>
        <taxon>malvids</taxon>
        <taxon>Brassicales</taxon>
        <taxon>Brassicaceae</taxon>
        <taxon>Brassiceae</taxon>
        <taxon>Brassica</taxon>
    </lineage>
</organism>
<dbReference type="EnsemblPlants" id="Bo4g029950.1">
    <property type="protein sequence ID" value="Bo4g029950.1"/>
    <property type="gene ID" value="Bo4g029950"/>
</dbReference>
<feature type="domain" description="Replication factor A C-terminal" evidence="2">
    <location>
        <begin position="366"/>
        <end position="456"/>
    </location>
</feature>
<feature type="region of interest" description="Disordered" evidence="1">
    <location>
        <begin position="485"/>
        <end position="540"/>
    </location>
</feature>
<dbReference type="OMA" id="LRISSPW"/>
<accession>A0A0D3BR19</accession>
<dbReference type="InterPro" id="IPR013955">
    <property type="entry name" value="Rep_factor-A_C"/>
</dbReference>
<dbReference type="InterPro" id="IPR012340">
    <property type="entry name" value="NA-bd_OB-fold"/>
</dbReference>
<dbReference type="Gene3D" id="2.40.50.140">
    <property type="entry name" value="Nucleic acid-binding proteins"/>
    <property type="match status" value="2"/>
</dbReference>
<reference evidence="3" key="2">
    <citation type="submission" date="2015-03" db="UniProtKB">
        <authorList>
            <consortium name="EnsemblPlants"/>
        </authorList>
    </citation>
    <scope>IDENTIFICATION</scope>
</reference>
<name>A0A0D3BR19_BRAOL</name>
<dbReference type="CDD" id="cd04480">
    <property type="entry name" value="RPA1_DBD_A_like"/>
    <property type="match status" value="1"/>
</dbReference>